<keyword evidence="2" id="KW-1185">Reference proteome</keyword>
<dbReference type="InterPro" id="IPR019270">
    <property type="entry name" value="DUF2283"/>
</dbReference>
<dbReference type="Proteomes" id="UP001063698">
    <property type="component" value="Chromosome"/>
</dbReference>
<dbReference type="PANTHER" id="PTHR37029">
    <property type="entry name" value="SSR1768 PROTEIN"/>
    <property type="match status" value="1"/>
</dbReference>
<dbReference type="EMBL" id="CP006868">
    <property type="protein sequence ID" value="UXD21226.1"/>
    <property type="molecule type" value="Genomic_DNA"/>
</dbReference>
<protein>
    <recommendedName>
        <fullName evidence="3">DUF2283 domain-containing protein</fullName>
    </recommendedName>
</protein>
<dbReference type="KEGG" id="ipc:IPA_01525"/>
<accession>A0A977PJ36</accession>
<evidence type="ECO:0000313" key="1">
    <source>
        <dbReference type="EMBL" id="UXD21226.1"/>
    </source>
</evidence>
<dbReference type="Pfam" id="PF10049">
    <property type="entry name" value="DUF2283"/>
    <property type="match status" value="1"/>
</dbReference>
<proteinExistence type="predicted"/>
<gene>
    <name evidence="1" type="ORF">IPA_01525</name>
</gene>
<organism evidence="1 2">
    <name type="scientific">Ignicoccus pacificus DSM 13166</name>
    <dbReference type="NCBI Taxonomy" id="940294"/>
    <lineage>
        <taxon>Archaea</taxon>
        <taxon>Thermoproteota</taxon>
        <taxon>Thermoprotei</taxon>
        <taxon>Desulfurococcales</taxon>
        <taxon>Desulfurococcaceae</taxon>
        <taxon>Ignicoccus</taxon>
    </lineage>
</organism>
<evidence type="ECO:0000313" key="2">
    <source>
        <dbReference type="Proteomes" id="UP001063698"/>
    </source>
</evidence>
<dbReference type="PANTHER" id="PTHR37029:SF1">
    <property type="entry name" value="SSR1768 PROTEIN"/>
    <property type="match status" value="1"/>
</dbReference>
<evidence type="ECO:0008006" key="3">
    <source>
        <dbReference type="Google" id="ProtNLM"/>
    </source>
</evidence>
<sequence length="66" mass="7583">MSVEYDKETDTLLIKLKDVDKLDYAEEIGNAIVHFKDGEVVEIEILNASKVLCKEYLRLIPTIIFP</sequence>
<reference evidence="1" key="1">
    <citation type="submission" date="2013-11" db="EMBL/GenBank/DDBJ databases">
        <title>Comparative genomics of Ignicoccus.</title>
        <authorList>
            <person name="Podar M."/>
        </authorList>
    </citation>
    <scope>NUCLEOTIDE SEQUENCE</scope>
    <source>
        <strain evidence="1">DSM 13166</strain>
    </source>
</reference>
<name>A0A977PJ36_9CREN</name>
<dbReference type="AlphaFoldDB" id="A0A977PJ36"/>